<comment type="caution">
    <text evidence="2">The sequence shown here is derived from an EMBL/GenBank/DDBJ whole genome shotgun (WGS) entry which is preliminary data.</text>
</comment>
<protein>
    <submittedName>
        <fullName evidence="2">Uncharacterized protein</fullName>
    </submittedName>
</protein>
<dbReference type="RefSeq" id="WP_054535279.1">
    <property type="nucleotide sequence ID" value="NZ_LGKP01000022.1"/>
</dbReference>
<organism evidence="2 3">
    <name type="scientific">Herpetosiphon geysericola</name>
    <dbReference type="NCBI Taxonomy" id="70996"/>
    <lineage>
        <taxon>Bacteria</taxon>
        <taxon>Bacillati</taxon>
        <taxon>Chloroflexota</taxon>
        <taxon>Chloroflexia</taxon>
        <taxon>Herpetosiphonales</taxon>
        <taxon>Herpetosiphonaceae</taxon>
        <taxon>Herpetosiphon</taxon>
    </lineage>
</organism>
<gene>
    <name evidence="2" type="ORF">SE18_15060</name>
</gene>
<dbReference type="STRING" id="70996.SE18_15060"/>
<sequence>MYAVYGIPPDQLYEETVLELLPSYLSRTYNEREQQAILVANKVGTMLFGDDKGKGKGKKKKGTTTQSTQSKTRSDVTYMSASQLMASMKARSVQA</sequence>
<reference evidence="2 3" key="1">
    <citation type="submission" date="2015-07" db="EMBL/GenBank/DDBJ databases">
        <title>Whole genome sequence of Herpetosiphon geysericola DSM 7119.</title>
        <authorList>
            <person name="Hemp J."/>
            <person name="Ward L.M."/>
            <person name="Pace L.A."/>
            <person name="Fischer W.W."/>
        </authorList>
    </citation>
    <scope>NUCLEOTIDE SEQUENCE [LARGE SCALE GENOMIC DNA]</scope>
    <source>
        <strain evidence="2 3">DSM 7119</strain>
    </source>
</reference>
<keyword evidence="3" id="KW-1185">Reference proteome</keyword>
<name>A0A0P6Y8E9_9CHLR</name>
<dbReference type="AlphaFoldDB" id="A0A0P6Y8E9"/>
<evidence type="ECO:0000313" key="2">
    <source>
        <dbReference type="EMBL" id="KPL86172.1"/>
    </source>
</evidence>
<dbReference type="Proteomes" id="UP000050277">
    <property type="component" value="Unassembled WGS sequence"/>
</dbReference>
<accession>A0A0P6Y8E9</accession>
<evidence type="ECO:0000256" key="1">
    <source>
        <dbReference type="SAM" id="MobiDB-lite"/>
    </source>
</evidence>
<feature type="region of interest" description="Disordered" evidence="1">
    <location>
        <begin position="49"/>
        <end position="76"/>
    </location>
</feature>
<proteinExistence type="predicted"/>
<evidence type="ECO:0000313" key="3">
    <source>
        <dbReference type="Proteomes" id="UP000050277"/>
    </source>
</evidence>
<dbReference type="EMBL" id="LGKP01000022">
    <property type="protein sequence ID" value="KPL86172.1"/>
    <property type="molecule type" value="Genomic_DNA"/>
</dbReference>